<gene>
    <name evidence="1" type="ORF">CYPRO_1902</name>
</gene>
<dbReference type="Proteomes" id="UP000254808">
    <property type="component" value="Chromosome"/>
</dbReference>
<reference evidence="1 2" key="1">
    <citation type="submission" date="2018-03" db="EMBL/GenBank/DDBJ databases">
        <title>Phenotypic and genomic properties of Cyclonatronum proteinivorum gen. nov., sp. nov., a haloalkaliphilic bacteroidete from soda lakes possessing Na+-translocating rhodopsin.</title>
        <authorList>
            <person name="Toshchakov S.V."/>
            <person name="Korzhenkov A."/>
            <person name="Samarov N.I."/>
            <person name="Kublanov I.V."/>
            <person name="Muntyan M.S."/>
            <person name="Sorokin D.Y."/>
        </authorList>
    </citation>
    <scope>NUCLEOTIDE SEQUENCE [LARGE SCALE GENOMIC DNA]</scope>
    <source>
        <strain evidence="1 2">Omega</strain>
    </source>
</reference>
<evidence type="ECO:0000313" key="2">
    <source>
        <dbReference type="Proteomes" id="UP000254808"/>
    </source>
</evidence>
<dbReference type="RefSeq" id="WP_114984376.1">
    <property type="nucleotide sequence ID" value="NZ_CP027806.1"/>
</dbReference>
<dbReference type="AlphaFoldDB" id="A0A345UL00"/>
<dbReference type="OrthoDB" id="129822at2"/>
<keyword evidence="2" id="KW-1185">Reference proteome</keyword>
<dbReference type="GO" id="GO:0003677">
    <property type="term" value="F:DNA binding"/>
    <property type="evidence" value="ECO:0007669"/>
    <property type="project" value="InterPro"/>
</dbReference>
<accession>A0A345UL00</accession>
<dbReference type="InterPro" id="IPR011067">
    <property type="entry name" value="Plasmid_toxin/cell-grow_inhib"/>
</dbReference>
<proteinExistence type="predicted"/>
<evidence type="ECO:0000313" key="1">
    <source>
        <dbReference type="EMBL" id="AXJ01152.1"/>
    </source>
</evidence>
<dbReference type="SUPFAM" id="SSF50118">
    <property type="entry name" value="Cell growth inhibitor/plasmid maintenance toxic component"/>
    <property type="match status" value="1"/>
</dbReference>
<name>A0A345UL00_9BACT</name>
<dbReference type="KEGG" id="cprv:CYPRO_1902"/>
<organism evidence="1 2">
    <name type="scientific">Cyclonatronum proteinivorum</name>
    <dbReference type="NCBI Taxonomy" id="1457365"/>
    <lineage>
        <taxon>Bacteria</taxon>
        <taxon>Pseudomonadati</taxon>
        <taxon>Balneolota</taxon>
        <taxon>Balneolia</taxon>
        <taxon>Balneolales</taxon>
        <taxon>Cyclonatronaceae</taxon>
        <taxon>Cyclonatronum</taxon>
    </lineage>
</organism>
<dbReference type="InterPro" id="IPR003477">
    <property type="entry name" value="PemK-like"/>
</dbReference>
<dbReference type="Pfam" id="PF02452">
    <property type="entry name" value="PemK_toxin"/>
    <property type="match status" value="1"/>
</dbReference>
<protein>
    <submittedName>
        <fullName evidence="1">Transcriptional modulator of MazE/toxin, MazF</fullName>
    </submittedName>
</protein>
<dbReference type="EMBL" id="CP027806">
    <property type="protein sequence ID" value="AXJ01152.1"/>
    <property type="molecule type" value="Genomic_DNA"/>
</dbReference>
<dbReference type="Gene3D" id="2.30.30.110">
    <property type="match status" value="1"/>
</dbReference>
<sequence>MFKGDIVLIPLSYPNRSDDKMKLVPALILSEDDGAVTVSFISTNTEEQEPCDLILHPKKGNGLKVRSVVRLNKIITIEKSFMLGRLGTLSTREMRELNLRLLELFDLAL</sequence>